<reference evidence="3 4" key="1">
    <citation type="submission" date="2016-10" db="EMBL/GenBank/DDBJ databases">
        <authorList>
            <person name="de Groot N.N."/>
        </authorList>
    </citation>
    <scope>NUCLEOTIDE SEQUENCE [LARGE SCALE GENOMIC DNA]</scope>
    <source>
        <strain evidence="3 4">DSM 9990</strain>
    </source>
</reference>
<dbReference type="PROSITE" id="PS50980">
    <property type="entry name" value="COA_CT_NTER"/>
    <property type="match status" value="1"/>
</dbReference>
<dbReference type="InterPro" id="IPR011762">
    <property type="entry name" value="COA_CT_N"/>
</dbReference>
<dbReference type="PANTHER" id="PTHR43842">
    <property type="entry name" value="PROPIONYL-COA CARBOXYLASE BETA CHAIN"/>
    <property type="match status" value="1"/>
</dbReference>
<evidence type="ECO:0000313" key="3">
    <source>
        <dbReference type="EMBL" id="SFM43332.1"/>
    </source>
</evidence>
<proteinExistence type="predicted"/>
<dbReference type="InterPro" id="IPR051047">
    <property type="entry name" value="AccD/PCCB"/>
</dbReference>
<dbReference type="GO" id="GO:0016740">
    <property type="term" value="F:transferase activity"/>
    <property type="evidence" value="ECO:0007669"/>
    <property type="project" value="UniProtKB-KW"/>
</dbReference>
<feature type="domain" description="CoA carboxyltransferase C-terminal" evidence="2">
    <location>
        <begin position="265"/>
        <end position="508"/>
    </location>
</feature>
<keyword evidence="4" id="KW-1185">Reference proteome</keyword>
<dbReference type="GO" id="GO:0004658">
    <property type="term" value="F:propionyl-CoA carboxylase activity"/>
    <property type="evidence" value="ECO:0007669"/>
    <property type="project" value="TreeGrafter"/>
</dbReference>
<dbReference type="Gene3D" id="3.90.226.10">
    <property type="entry name" value="2-enoyl-CoA Hydratase, Chain A, domain 1"/>
    <property type="match status" value="2"/>
</dbReference>
<organism evidence="3 4">
    <name type="scientific">Thermodesulforhabdus norvegica</name>
    <dbReference type="NCBI Taxonomy" id="39841"/>
    <lineage>
        <taxon>Bacteria</taxon>
        <taxon>Pseudomonadati</taxon>
        <taxon>Thermodesulfobacteriota</taxon>
        <taxon>Syntrophobacteria</taxon>
        <taxon>Syntrophobacterales</taxon>
        <taxon>Thermodesulforhabdaceae</taxon>
        <taxon>Thermodesulforhabdus</taxon>
    </lineage>
</organism>
<dbReference type="InterPro" id="IPR029045">
    <property type="entry name" value="ClpP/crotonase-like_dom_sf"/>
</dbReference>
<dbReference type="AlphaFoldDB" id="A0A1I4QTD3"/>
<dbReference type="InterPro" id="IPR034733">
    <property type="entry name" value="AcCoA_carboxyl_beta"/>
</dbReference>
<dbReference type="STRING" id="39841.SAMN05660836_00215"/>
<dbReference type="InterPro" id="IPR011763">
    <property type="entry name" value="COA_CT_C"/>
</dbReference>
<evidence type="ECO:0000259" key="1">
    <source>
        <dbReference type="PROSITE" id="PS50980"/>
    </source>
</evidence>
<dbReference type="PROSITE" id="PS50989">
    <property type="entry name" value="COA_CT_CTER"/>
    <property type="match status" value="1"/>
</dbReference>
<accession>A0A1I4QTD3</accession>
<gene>
    <name evidence="3" type="ORF">SAMN05660836_00215</name>
</gene>
<dbReference type="PANTHER" id="PTHR43842:SF2">
    <property type="entry name" value="PROPIONYL-COA CARBOXYLASE BETA CHAIN, MITOCHONDRIAL"/>
    <property type="match status" value="1"/>
</dbReference>
<sequence length="518" mass="57529">MAKEWKELIAELEAEKERLRQGGGKELQEKEHAKGKLTARERINLLCDPGTFEEYDLFAKHIGRDYGLDKKELPADGVIIGFGKVNGRGCMLYVEDFTVVAGTFGERHGKKICKIIDMARTYGYPVVGINDSGGARVTEQMGALSQYGQLFYRHVQASGVVPQIALIMGPVAGGQAYSPALMDFIFMVDKTSSMFIAGPPLVEAVVYEKTDEQSLGGPDVHARITGVSDGTWKDDRECLEMTRRLLSYLPLNNKERPPYVEPDDSPDRTTEELENIIPTDQKKLYDMHRVIEVIFDRGSFFELKKEFAKNIIIGFARLNGHVVGVVANNPVKYNGALDYNAADKGSRFIRFCNAFNIPLINLQDVPGFLIGTKSEHNAIIRHGAKMLYAYGEATVPKITCVLRKAYAGGYLAMCSKDLGADVVYALPTAEICLMGPQGAVNILFRKEIAAAENPEEVRAKREAEFMEKYVNPTYAAGLQHIDDIITPAEVRARLIRALEMTLNKVEKSPDRKHGITPV</sequence>
<dbReference type="RefSeq" id="WP_093392794.1">
    <property type="nucleotide sequence ID" value="NZ_FOUU01000001.1"/>
</dbReference>
<keyword evidence="3" id="KW-0808">Transferase</keyword>
<dbReference type="OrthoDB" id="9803706at2"/>
<dbReference type="Pfam" id="PF01039">
    <property type="entry name" value="Carboxyl_trans"/>
    <property type="match status" value="1"/>
</dbReference>
<dbReference type="SUPFAM" id="SSF52096">
    <property type="entry name" value="ClpP/crotonase"/>
    <property type="match status" value="2"/>
</dbReference>
<evidence type="ECO:0000259" key="2">
    <source>
        <dbReference type="PROSITE" id="PS50989"/>
    </source>
</evidence>
<protein>
    <submittedName>
        <fullName evidence="3">Propionyl-CoA carboxylase carboxyltransferase subunit</fullName>
    </submittedName>
</protein>
<dbReference type="EMBL" id="FOUU01000001">
    <property type="protein sequence ID" value="SFM43332.1"/>
    <property type="molecule type" value="Genomic_DNA"/>
</dbReference>
<evidence type="ECO:0000313" key="4">
    <source>
        <dbReference type="Proteomes" id="UP000199611"/>
    </source>
</evidence>
<name>A0A1I4QTD3_9BACT</name>
<dbReference type="Proteomes" id="UP000199611">
    <property type="component" value="Unassembled WGS sequence"/>
</dbReference>
<feature type="domain" description="CoA carboxyltransferase N-terminal" evidence="1">
    <location>
        <begin position="2"/>
        <end position="261"/>
    </location>
</feature>